<name>A0A3P1TCM6_9ACTN</name>
<gene>
    <name evidence="2" type="ORF">EII34_01650</name>
</gene>
<reference evidence="2 3" key="1">
    <citation type="submission" date="2018-11" db="EMBL/GenBank/DDBJ databases">
        <title>Genomes From Bacteria Associated with the Canine Oral Cavity: a Test Case for Automated Genome-Based Taxonomic Assignment.</title>
        <authorList>
            <person name="Coil D.A."/>
            <person name="Jospin G."/>
            <person name="Darling A.E."/>
            <person name="Wallis C."/>
            <person name="Davis I.J."/>
            <person name="Harris S."/>
            <person name="Eisen J.A."/>
            <person name="Holcombe L.J."/>
            <person name="O'Flynn C."/>
        </authorList>
    </citation>
    <scope>NUCLEOTIDE SEQUENCE [LARGE SCALE GENOMIC DNA]</scope>
    <source>
        <strain evidence="2 3">OH887_COT-365</strain>
    </source>
</reference>
<accession>A0A3P1TCM6</accession>
<dbReference type="EMBL" id="RQZG01000001">
    <property type="protein sequence ID" value="RRD07212.1"/>
    <property type="molecule type" value="Genomic_DNA"/>
</dbReference>
<dbReference type="OrthoDB" id="3387554at2"/>
<organism evidence="2 3">
    <name type="scientific">Arachnia propionica</name>
    <dbReference type="NCBI Taxonomy" id="1750"/>
    <lineage>
        <taxon>Bacteria</taxon>
        <taxon>Bacillati</taxon>
        <taxon>Actinomycetota</taxon>
        <taxon>Actinomycetes</taxon>
        <taxon>Propionibacteriales</taxon>
        <taxon>Propionibacteriaceae</taxon>
        <taxon>Arachnia</taxon>
    </lineage>
</organism>
<keyword evidence="1" id="KW-0472">Membrane</keyword>
<dbReference type="Proteomes" id="UP000280819">
    <property type="component" value="Unassembled WGS sequence"/>
</dbReference>
<evidence type="ECO:0000313" key="2">
    <source>
        <dbReference type="EMBL" id="RRD07212.1"/>
    </source>
</evidence>
<dbReference type="AlphaFoldDB" id="A0A3P1TCM6"/>
<sequence>MTDLSKHRPDFESEFTPERRAALYVEITRERGSGPGGRRSVIIGLGVAAATVTVLALAIPAVIQHVRPDHAPVAQPMTAPTDSPHPETVDMGAETVDDEAEEPSATPSLESAPLTWELGAEVVPDELDVTSVLSSEVGRPVAGRYLHIIERSGGRGSDDDLDHHTVQESYMDADGWIWERRSYAESVSRQVEWYKHEPDPELAQLPPDPGALDAHFRAQTGTNSDDERVFKSVTELLTPFRTPELRSAALRVLANLAVDPQDPGTDKEGTPTNPKVTLNEVVFSDGTTGYRAHFDDPTSRPGDGHSVFIDAEGIIIGAVKDDQQDTSLTRKIALHETVAVLPEQFSRRLGAEQAPFNRVVIDEG</sequence>
<protein>
    <recommendedName>
        <fullName evidence="4">CU044_5270 family protein</fullName>
    </recommendedName>
</protein>
<evidence type="ECO:0008006" key="4">
    <source>
        <dbReference type="Google" id="ProtNLM"/>
    </source>
</evidence>
<dbReference type="RefSeq" id="WP_124842157.1">
    <property type="nucleotide sequence ID" value="NZ_RQZG01000001.1"/>
</dbReference>
<evidence type="ECO:0000313" key="3">
    <source>
        <dbReference type="Proteomes" id="UP000280819"/>
    </source>
</evidence>
<keyword evidence="1" id="KW-0812">Transmembrane</keyword>
<feature type="transmembrane region" description="Helical" evidence="1">
    <location>
        <begin position="41"/>
        <end position="63"/>
    </location>
</feature>
<comment type="caution">
    <text evidence="2">The sequence shown here is derived from an EMBL/GenBank/DDBJ whole genome shotgun (WGS) entry which is preliminary data.</text>
</comment>
<evidence type="ECO:0000256" key="1">
    <source>
        <dbReference type="SAM" id="Phobius"/>
    </source>
</evidence>
<proteinExistence type="predicted"/>
<keyword evidence="1" id="KW-1133">Transmembrane helix</keyword>